<dbReference type="Pfam" id="PF04014">
    <property type="entry name" value="MazE_antitoxin"/>
    <property type="match status" value="1"/>
</dbReference>
<dbReference type="NCBIfam" id="TIGR01439">
    <property type="entry name" value="lp_hng_hel_AbrB"/>
    <property type="match status" value="1"/>
</dbReference>
<dbReference type="EMBL" id="JACHLP010000005">
    <property type="protein sequence ID" value="MBB4844049.1"/>
    <property type="molecule type" value="Genomic_DNA"/>
</dbReference>
<evidence type="ECO:0000313" key="3">
    <source>
        <dbReference type="EMBL" id="MBB4844049.1"/>
    </source>
</evidence>
<dbReference type="Proteomes" id="UP000562027">
    <property type="component" value="Unassembled WGS sequence"/>
</dbReference>
<reference evidence="3 4" key="1">
    <citation type="submission" date="2020-08" db="EMBL/GenBank/DDBJ databases">
        <title>Functional genomics of gut bacteria from endangered species of beetles.</title>
        <authorList>
            <person name="Carlos-Shanley C."/>
        </authorList>
    </citation>
    <scope>NUCLEOTIDE SEQUENCE [LARGE SCALE GENOMIC DNA]</scope>
    <source>
        <strain evidence="3 4">S00239</strain>
    </source>
</reference>
<accession>A0A840LDA5</accession>
<organism evidence="3 4">
    <name type="scientific">Roseateles oligotrophus</name>
    <dbReference type="NCBI Taxonomy" id="1769250"/>
    <lineage>
        <taxon>Bacteria</taxon>
        <taxon>Pseudomonadati</taxon>
        <taxon>Pseudomonadota</taxon>
        <taxon>Betaproteobacteria</taxon>
        <taxon>Burkholderiales</taxon>
        <taxon>Sphaerotilaceae</taxon>
        <taxon>Roseateles</taxon>
    </lineage>
</organism>
<gene>
    <name evidence="3" type="ORF">HNP55_002585</name>
</gene>
<proteinExistence type="predicted"/>
<evidence type="ECO:0000259" key="2">
    <source>
        <dbReference type="PROSITE" id="PS51740"/>
    </source>
</evidence>
<keyword evidence="1" id="KW-0238">DNA-binding</keyword>
<dbReference type="AlphaFoldDB" id="A0A840LDA5"/>
<evidence type="ECO:0000256" key="1">
    <source>
        <dbReference type="PROSITE-ProRule" id="PRU01076"/>
    </source>
</evidence>
<dbReference type="InterPro" id="IPR037914">
    <property type="entry name" value="SpoVT-AbrB_sf"/>
</dbReference>
<sequence length="73" mass="7908">MSESTLTAKGQTTVPAEIRALVDAKPGTRLVWSVMPDGTIVVRAKTKSILDMAGMLKAPKGKRVAVEDMNPWR</sequence>
<dbReference type="SMART" id="SM00966">
    <property type="entry name" value="SpoVT_AbrB"/>
    <property type="match status" value="1"/>
</dbReference>
<dbReference type="Gene3D" id="2.10.260.10">
    <property type="match status" value="1"/>
</dbReference>
<keyword evidence="4" id="KW-1185">Reference proteome</keyword>
<dbReference type="SUPFAM" id="SSF89447">
    <property type="entry name" value="AbrB/MazE/MraZ-like"/>
    <property type="match status" value="1"/>
</dbReference>
<evidence type="ECO:0000313" key="4">
    <source>
        <dbReference type="Proteomes" id="UP000562027"/>
    </source>
</evidence>
<protein>
    <submittedName>
        <fullName evidence="3">AbrB family looped-hinge helix DNA binding protein</fullName>
    </submittedName>
</protein>
<feature type="domain" description="SpoVT-AbrB" evidence="2">
    <location>
        <begin position="1"/>
        <end position="47"/>
    </location>
</feature>
<name>A0A840LDA5_9BURK</name>
<comment type="caution">
    <text evidence="3">The sequence shown here is derived from an EMBL/GenBank/DDBJ whole genome shotgun (WGS) entry which is preliminary data.</text>
</comment>
<dbReference type="RefSeq" id="WP_184299910.1">
    <property type="nucleotide sequence ID" value="NZ_JACHLP010000005.1"/>
</dbReference>
<dbReference type="InterPro" id="IPR007159">
    <property type="entry name" value="SpoVT-AbrB_dom"/>
</dbReference>
<dbReference type="PROSITE" id="PS51740">
    <property type="entry name" value="SPOVT_ABRB"/>
    <property type="match status" value="1"/>
</dbReference>
<dbReference type="GO" id="GO:0003677">
    <property type="term" value="F:DNA binding"/>
    <property type="evidence" value="ECO:0007669"/>
    <property type="project" value="UniProtKB-UniRule"/>
</dbReference>